<sequence length="579" mass="65325">MNCSQWDSTCKLGVKDTMTSISSATSANEEVRLDMAEDRSPMLKFPVSPGCFRPTESKRQEFARIVQEHVKILRADEKMYKERRDRVLPLLDPMQWKQIQAGKELHLYKRNRRGRTLRDLENDECLPDVRRAVANGYSSMVGNGQVQGTMEDMLYGLTASSQEDLMTGMWYKNPPRDCVWLGSVEGPTPEDPFHSADVIWLFPKQAYHADICYLKATGIEKDQDGKAYGYLVLHSVDLPHCRPFEARKISRAKMYFACLFRETTPGHLDVIVRGIFDLGRCRGKIAKKLVTTATKSFMLELFDGVAIGLAKKLTIMKRRNQNALQSPMQSGCSICFKTKSKLLFGLDTHLLQCGVCRTTVCSNCVANTKQILFLGPDAPCSKHACCLACMRDARMMRDVRPDEPEFQVIAEYYLTHRSQTAPVLISPVRSLSSLTSYPLDTLTRKRRSGRHEHVMKSSGFADMRTNSTADDSIDTDPFSGELDEADFCSSDEEPDSYIVAQPDPSPVNLSSESDKSTLTIWKTHHPVVDGDFIPRSTSTKSRSELENLHRTLFQLNITAENTYMQTQATTRSLRGADLD</sequence>
<evidence type="ECO:0000313" key="3">
    <source>
        <dbReference type="Proteomes" id="UP001162060"/>
    </source>
</evidence>
<feature type="region of interest" description="Disordered" evidence="1">
    <location>
        <begin position="445"/>
        <end position="476"/>
    </location>
</feature>
<evidence type="ECO:0000256" key="1">
    <source>
        <dbReference type="SAM" id="MobiDB-lite"/>
    </source>
</evidence>
<proteinExistence type="predicted"/>
<dbReference type="InterPro" id="IPR052727">
    <property type="entry name" value="Rab4/Rab5_effector"/>
</dbReference>
<evidence type="ECO:0000313" key="2">
    <source>
        <dbReference type="EMBL" id="CAK7894690.1"/>
    </source>
</evidence>
<dbReference type="EMBL" id="CAKLBY020000004">
    <property type="protein sequence ID" value="CAK7894690.1"/>
    <property type="molecule type" value="Genomic_DNA"/>
</dbReference>
<dbReference type="PANTHER" id="PTHR13510:SF44">
    <property type="entry name" value="RABENOSYN-5"/>
    <property type="match status" value="1"/>
</dbReference>
<name>A0AAV1T0Z6_9STRA</name>
<accession>A0AAV1T0Z6</accession>
<evidence type="ECO:0008006" key="4">
    <source>
        <dbReference type="Google" id="ProtNLM"/>
    </source>
</evidence>
<dbReference type="AlphaFoldDB" id="A0AAV1T0Z6"/>
<organism evidence="2 3">
    <name type="scientific">Peronospora matthiolae</name>
    <dbReference type="NCBI Taxonomy" id="2874970"/>
    <lineage>
        <taxon>Eukaryota</taxon>
        <taxon>Sar</taxon>
        <taxon>Stramenopiles</taxon>
        <taxon>Oomycota</taxon>
        <taxon>Peronosporomycetes</taxon>
        <taxon>Peronosporales</taxon>
        <taxon>Peronosporaceae</taxon>
        <taxon>Peronospora</taxon>
    </lineage>
</organism>
<dbReference type="Proteomes" id="UP001162060">
    <property type="component" value="Unassembled WGS sequence"/>
</dbReference>
<comment type="caution">
    <text evidence="2">The sequence shown here is derived from an EMBL/GenBank/DDBJ whole genome shotgun (WGS) entry which is preliminary data.</text>
</comment>
<protein>
    <recommendedName>
        <fullName evidence="4">FYVE-type domain-containing protein</fullName>
    </recommendedName>
</protein>
<dbReference type="PANTHER" id="PTHR13510">
    <property type="entry name" value="FYVE-FINGER-CONTAINING RAB5 EFFECTOR PROTEIN RABENOSYN-5-RELATED"/>
    <property type="match status" value="1"/>
</dbReference>
<gene>
    <name evidence="2" type="ORF">PM001_LOCUS860</name>
</gene>
<reference evidence="2" key="1">
    <citation type="submission" date="2024-01" db="EMBL/GenBank/DDBJ databases">
        <authorList>
            <person name="Webb A."/>
        </authorList>
    </citation>
    <scope>NUCLEOTIDE SEQUENCE</scope>
    <source>
        <strain evidence="2">Pm1</strain>
    </source>
</reference>